<organism evidence="1">
    <name type="scientific">Myoviridae sp. ctXVO17</name>
    <dbReference type="NCBI Taxonomy" id="2825121"/>
    <lineage>
        <taxon>Viruses</taxon>
        <taxon>Duplodnaviria</taxon>
        <taxon>Heunggongvirae</taxon>
        <taxon>Uroviricota</taxon>
        <taxon>Caudoviricetes</taxon>
    </lineage>
</organism>
<dbReference type="EMBL" id="BK015316">
    <property type="protein sequence ID" value="DAE01015.1"/>
    <property type="molecule type" value="Genomic_DNA"/>
</dbReference>
<accession>A0A8S5P1Q0</accession>
<protein>
    <submittedName>
        <fullName evidence="1">Uncharacterized protein</fullName>
    </submittedName>
</protein>
<evidence type="ECO:0000313" key="1">
    <source>
        <dbReference type="EMBL" id="DAE01015.1"/>
    </source>
</evidence>
<reference evidence="1" key="1">
    <citation type="journal article" date="2021" name="Proc. Natl. Acad. Sci. U.S.A.">
        <title>A Catalog of Tens of Thousands of Viruses from Human Metagenomes Reveals Hidden Associations with Chronic Diseases.</title>
        <authorList>
            <person name="Tisza M.J."/>
            <person name="Buck C.B."/>
        </authorList>
    </citation>
    <scope>NUCLEOTIDE SEQUENCE</scope>
    <source>
        <strain evidence="1">CtXVO17</strain>
    </source>
</reference>
<proteinExistence type="predicted"/>
<name>A0A8S5P1Q0_9CAUD</name>
<sequence length="78" mass="8992">MIATERLVEFVDSIVKRTNKDTEEDVLWEFFLNKVQGESYEDFVNRVRGQASSQKSLSDEEIKAMVENSMNAFGIELV</sequence>